<reference evidence="3 4" key="1">
    <citation type="submission" date="2020-04" db="EMBL/GenBank/DDBJ databases">
        <title>Whole-genome sequencing of Vibrio spp. from China reveals different genetic environments of blaCTX-M-14 among diverse lineages.</title>
        <authorList>
            <person name="Zheng Z."/>
            <person name="Ye L."/>
            <person name="Chen S."/>
        </authorList>
    </citation>
    <scope>NUCLEOTIDE SEQUENCE [LARGE SCALE GENOMIC DNA]</scope>
    <source>
        <strain evidence="3 4">Vb1636</strain>
    </source>
</reference>
<feature type="domain" description="Peptidase S49" evidence="2">
    <location>
        <begin position="128"/>
        <end position="271"/>
    </location>
</feature>
<accession>A0A7Y0QY71</accession>
<dbReference type="AlphaFoldDB" id="A0A7Y0QY71"/>
<dbReference type="PANTHER" id="PTHR42987:SF4">
    <property type="entry name" value="PROTEASE SOHB-RELATED"/>
    <property type="match status" value="1"/>
</dbReference>
<name>A0A7Y0QY71_VIBAL</name>
<proteinExistence type="inferred from homology"/>
<dbReference type="SUPFAM" id="SSF52096">
    <property type="entry name" value="ClpP/crotonase"/>
    <property type="match status" value="1"/>
</dbReference>
<dbReference type="InterPro" id="IPR002142">
    <property type="entry name" value="Peptidase_S49"/>
</dbReference>
<dbReference type="GO" id="GO:0008233">
    <property type="term" value="F:peptidase activity"/>
    <property type="evidence" value="ECO:0007669"/>
    <property type="project" value="InterPro"/>
</dbReference>
<evidence type="ECO:0000256" key="1">
    <source>
        <dbReference type="ARBA" id="ARBA00008683"/>
    </source>
</evidence>
<dbReference type="Proteomes" id="UP000565155">
    <property type="component" value="Unassembled WGS sequence"/>
</dbReference>
<organism evidence="3 4">
    <name type="scientific">Vibrio alginolyticus</name>
    <dbReference type="NCBI Taxonomy" id="663"/>
    <lineage>
        <taxon>Bacteria</taxon>
        <taxon>Pseudomonadati</taxon>
        <taxon>Pseudomonadota</taxon>
        <taxon>Gammaproteobacteria</taxon>
        <taxon>Vibrionales</taxon>
        <taxon>Vibrionaceae</taxon>
        <taxon>Vibrio</taxon>
    </lineage>
</organism>
<dbReference type="Gene3D" id="3.90.226.10">
    <property type="entry name" value="2-enoyl-CoA Hydratase, Chain A, domain 1"/>
    <property type="match status" value="1"/>
</dbReference>
<dbReference type="InterPro" id="IPR029045">
    <property type="entry name" value="ClpP/crotonase-like_dom_sf"/>
</dbReference>
<dbReference type="Gene3D" id="6.20.330.10">
    <property type="match status" value="1"/>
</dbReference>
<sequence>MNYLSKAVLQKPQLCSLNFFETIAEVIENKEARQLALSGEALSSPNPLKEKLEQQGVGVLDVSGVLTAKPTPFQALCGGTNYSDLITNMQKLADSGKKKVVLNISSGGGEAFNCFYCAKQLRKIADTNGIKLTAWIDGEACSAAYSLASSAHDIVADPESYSIGSIGVVIKLHNDSKALEQQGISRSFVYAGSKKIPYAADGSFKQEFLDDLQESVNETYTKFVEHVSNYRPLSKQQVIDTQAKVYSADKALSLKLVDKLLTQEEFLTYMQGNSVYSPKPTPTAKATASNSNTPAFDKAKATALASVLKPVVKSAEPELTYEQEKLEHKLKLEQAVRRAIEKRGL</sequence>
<protein>
    <recommendedName>
        <fullName evidence="2">Peptidase S49 domain-containing protein</fullName>
    </recommendedName>
</protein>
<comment type="caution">
    <text evidence="3">The sequence shown here is derived from an EMBL/GenBank/DDBJ whole genome shotgun (WGS) entry which is preliminary data.</text>
</comment>
<dbReference type="EMBL" id="JABCMA010000002">
    <property type="protein sequence ID" value="NMR72921.1"/>
    <property type="molecule type" value="Genomic_DNA"/>
</dbReference>
<comment type="similarity">
    <text evidence="1">Belongs to the peptidase S49 family.</text>
</comment>
<dbReference type="PANTHER" id="PTHR42987">
    <property type="entry name" value="PEPTIDASE S49"/>
    <property type="match status" value="1"/>
</dbReference>
<dbReference type="RefSeq" id="WP_169628442.1">
    <property type="nucleotide sequence ID" value="NZ_JABCMA010000002.1"/>
</dbReference>
<dbReference type="GO" id="GO:0006508">
    <property type="term" value="P:proteolysis"/>
    <property type="evidence" value="ECO:0007669"/>
    <property type="project" value="InterPro"/>
</dbReference>
<gene>
    <name evidence="3" type="ORF">HKB35_04715</name>
</gene>
<evidence type="ECO:0000259" key="2">
    <source>
        <dbReference type="Pfam" id="PF01343"/>
    </source>
</evidence>
<evidence type="ECO:0000313" key="3">
    <source>
        <dbReference type="EMBL" id="NMR72921.1"/>
    </source>
</evidence>
<evidence type="ECO:0000313" key="4">
    <source>
        <dbReference type="Proteomes" id="UP000565155"/>
    </source>
</evidence>
<dbReference type="Pfam" id="PF01343">
    <property type="entry name" value="Peptidase_S49"/>
    <property type="match status" value="1"/>
</dbReference>